<name>A0A090N6N7_AFIFE</name>
<dbReference type="InterPro" id="IPR002201">
    <property type="entry name" value="Glyco_trans_9"/>
</dbReference>
<dbReference type="Gene3D" id="3.40.50.2000">
    <property type="entry name" value="Glycogen Phosphorylase B"/>
    <property type="match status" value="2"/>
</dbReference>
<dbReference type="SUPFAM" id="SSF53756">
    <property type="entry name" value="UDP-Glycosyltransferase/glycogen phosphorylase"/>
    <property type="match status" value="1"/>
</dbReference>
<evidence type="ECO:0000256" key="1">
    <source>
        <dbReference type="ARBA" id="ARBA00022676"/>
    </source>
</evidence>
<dbReference type="InterPro" id="IPR051199">
    <property type="entry name" value="LPS_LOS_Heptosyltrfase"/>
</dbReference>
<keyword evidence="1" id="KW-0328">Glycosyltransferase</keyword>
<dbReference type="Proteomes" id="UP000035762">
    <property type="component" value="Unassembled WGS sequence"/>
</dbReference>
<dbReference type="CDD" id="cd03789">
    <property type="entry name" value="GT9_LPS_heptosyltransferase"/>
    <property type="match status" value="1"/>
</dbReference>
<comment type="caution">
    <text evidence="3">The sequence shown here is derived from an EMBL/GenBank/DDBJ whole genome shotgun (WGS) entry which is preliminary data.</text>
</comment>
<organism evidence="3 4">
    <name type="scientific">Afipia felis</name>
    <name type="common">Cat scratch disease bacillus</name>
    <dbReference type="NCBI Taxonomy" id="1035"/>
    <lineage>
        <taxon>Bacteria</taxon>
        <taxon>Pseudomonadati</taxon>
        <taxon>Pseudomonadota</taxon>
        <taxon>Alphaproteobacteria</taxon>
        <taxon>Hyphomicrobiales</taxon>
        <taxon>Nitrobacteraceae</taxon>
        <taxon>Afipia</taxon>
    </lineage>
</organism>
<dbReference type="GO" id="GO:0008713">
    <property type="term" value="F:ADP-heptose-lipopolysaccharide heptosyltransferase activity"/>
    <property type="evidence" value="ECO:0007669"/>
    <property type="project" value="TreeGrafter"/>
</dbReference>
<proteinExistence type="predicted"/>
<dbReference type="EMBL" id="CCAZ020000001">
    <property type="protein sequence ID" value="CEG07173.1"/>
    <property type="molecule type" value="Genomic_DNA"/>
</dbReference>
<protein>
    <submittedName>
        <fullName evidence="3">ADP-heptose--LPS heptosyltransferase 2</fullName>
    </submittedName>
</protein>
<dbReference type="Pfam" id="PF01075">
    <property type="entry name" value="Glyco_transf_9"/>
    <property type="match status" value="1"/>
</dbReference>
<dbReference type="PANTHER" id="PTHR30160:SF1">
    <property type="entry name" value="LIPOPOLYSACCHARIDE 1,2-N-ACETYLGLUCOSAMINETRANSFERASE-RELATED"/>
    <property type="match status" value="1"/>
</dbReference>
<dbReference type="STRING" id="1035.BN961_00556"/>
<evidence type="ECO:0000313" key="4">
    <source>
        <dbReference type="Proteomes" id="UP000035762"/>
    </source>
</evidence>
<dbReference type="AlphaFoldDB" id="A0A090N6N7"/>
<gene>
    <name evidence="3" type="primary">rfaF_1</name>
    <name evidence="3" type="ORF">BN961_00556</name>
</gene>
<evidence type="ECO:0000256" key="2">
    <source>
        <dbReference type="ARBA" id="ARBA00022679"/>
    </source>
</evidence>
<dbReference type="RefSeq" id="WP_009337228.1">
    <property type="nucleotide sequence ID" value="NZ_CCAZ020000001.1"/>
</dbReference>
<accession>A0A090N6N7</accession>
<keyword evidence="4" id="KW-1185">Reference proteome</keyword>
<keyword evidence="2" id="KW-0808">Transferase</keyword>
<dbReference type="PANTHER" id="PTHR30160">
    <property type="entry name" value="TETRAACYLDISACCHARIDE 4'-KINASE-RELATED"/>
    <property type="match status" value="1"/>
</dbReference>
<sequence>MSSTVSRADDVRPIAVLVDREGLGDTLLKLPFLRAIARAYPDRPIWWIATHTTSMAREMRPFVGDLIAHVVENANITTPMGTVIRQLRTFPPFDLVFDMRTRLVTVALARTILKHRGFYCCLPGYALSDKRPPGRWSRPEGIAARALSMAEAALQRAPEWQGRFQLSDRIRARAAQTLPDGPKYVGIAIGSREARKNWPLPNYVALAKRLAAQGLTPVVFTGPQERAIANELRASIPSALFPQADADDADAASLEYAIALGERLKVAVANDSGMGHLFGAIGAPLVSLFGPTNPARWAPLTARGVVIRAQDHGGETMEAIPVDAVVTAVEGLLRDV</sequence>
<evidence type="ECO:0000313" key="3">
    <source>
        <dbReference type="EMBL" id="CEG07173.1"/>
    </source>
</evidence>
<dbReference type="OrthoDB" id="7158927at2"/>
<dbReference type="GO" id="GO:0009244">
    <property type="term" value="P:lipopolysaccharide core region biosynthetic process"/>
    <property type="evidence" value="ECO:0007669"/>
    <property type="project" value="TreeGrafter"/>
</dbReference>
<reference evidence="3 4" key="1">
    <citation type="journal article" date="2014" name="Genome Announc.">
        <title>Genome Sequence of Afipia felis Strain 76713, Isolated in Hospital Water Using an Amoeba Co-Culture Procedure.</title>
        <authorList>
            <person name="Benamar S."/>
            <person name="La Scola B."/>
            <person name="Croce O."/>
        </authorList>
    </citation>
    <scope>NUCLEOTIDE SEQUENCE [LARGE SCALE GENOMIC DNA]</scope>
    <source>
        <strain evidence="3 4">76713</strain>
    </source>
</reference>
<dbReference type="GO" id="GO:0005829">
    <property type="term" value="C:cytosol"/>
    <property type="evidence" value="ECO:0007669"/>
    <property type="project" value="TreeGrafter"/>
</dbReference>